<dbReference type="AlphaFoldDB" id="A0A382EEG0"/>
<protein>
    <recommendedName>
        <fullName evidence="3">Carbohydrate kinase PfkB domain-containing protein</fullName>
    </recommendedName>
</protein>
<dbReference type="InterPro" id="IPR011611">
    <property type="entry name" value="PfkB_dom"/>
</dbReference>
<dbReference type="GO" id="GO:0005829">
    <property type="term" value="C:cytosol"/>
    <property type="evidence" value="ECO:0007669"/>
    <property type="project" value="TreeGrafter"/>
</dbReference>
<name>A0A382EEG0_9ZZZZ</name>
<keyword evidence="1" id="KW-0808">Transferase</keyword>
<dbReference type="PANTHER" id="PTHR10584:SF157">
    <property type="entry name" value="SULFOFRUCTOSE KINASE"/>
    <property type="match status" value="1"/>
</dbReference>
<evidence type="ECO:0000313" key="4">
    <source>
        <dbReference type="EMBL" id="SVB48865.1"/>
    </source>
</evidence>
<organism evidence="4">
    <name type="scientific">marine metagenome</name>
    <dbReference type="NCBI Taxonomy" id="408172"/>
    <lineage>
        <taxon>unclassified sequences</taxon>
        <taxon>metagenomes</taxon>
        <taxon>ecological metagenomes</taxon>
    </lineage>
</organism>
<keyword evidence="2" id="KW-0418">Kinase</keyword>
<evidence type="ECO:0000256" key="2">
    <source>
        <dbReference type="ARBA" id="ARBA00022777"/>
    </source>
</evidence>
<reference evidence="4" key="1">
    <citation type="submission" date="2018-05" db="EMBL/GenBank/DDBJ databases">
        <authorList>
            <person name="Lanie J.A."/>
            <person name="Ng W.-L."/>
            <person name="Kazmierczak K.M."/>
            <person name="Andrzejewski T.M."/>
            <person name="Davidsen T.M."/>
            <person name="Wayne K.J."/>
            <person name="Tettelin H."/>
            <person name="Glass J.I."/>
            <person name="Rusch D."/>
            <person name="Podicherti R."/>
            <person name="Tsui H.-C.T."/>
            <person name="Winkler M.E."/>
        </authorList>
    </citation>
    <scope>NUCLEOTIDE SEQUENCE</scope>
</reference>
<feature type="domain" description="Carbohydrate kinase PfkB" evidence="3">
    <location>
        <begin position="2"/>
        <end position="284"/>
    </location>
</feature>
<dbReference type="Gene3D" id="3.40.1190.20">
    <property type="match status" value="1"/>
</dbReference>
<dbReference type="SUPFAM" id="SSF53613">
    <property type="entry name" value="Ribokinase-like"/>
    <property type="match status" value="1"/>
</dbReference>
<sequence length="303" mass="33955">MITCVGPIFLDRIVKIDRFPEKPIKLVAKGLEKRLGGPAAVASFAVNILGEESEFVGRFGDDDAADFLQSEFDKCNISFNRSKTVKGAMTSQSHIFEDSHGERMLAVFNEQKLFEEKRLPNFDFSPDQTYLIDVHWTEAANYLAKSTYERGINCIVDIDNFSKDRAVEEVVKNSSHPVFSENGLHQYTKEKSIIKSLKILYQAKNKFYAVTLGSEGVYWIDKGDIFHCPAPKVEVKETNGAGDVFHGAFARFIHANKSIQESIELATAAASLKCSRSGGIRAIPNYKELIEFSKQLKPTRAIK</sequence>
<proteinExistence type="predicted"/>
<evidence type="ECO:0000259" key="3">
    <source>
        <dbReference type="Pfam" id="PF00294"/>
    </source>
</evidence>
<dbReference type="EMBL" id="UINC01044014">
    <property type="protein sequence ID" value="SVB48865.1"/>
    <property type="molecule type" value="Genomic_DNA"/>
</dbReference>
<accession>A0A382EEG0</accession>
<evidence type="ECO:0000256" key="1">
    <source>
        <dbReference type="ARBA" id="ARBA00022679"/>
    </source>
</evidence>
<dbReference type="GO" id="GO:0016301">
    <property type="term" value="F:kinase activity"/>
    <property type="evidence" value="ECO:0007669"/>
    <property type="project" value="UniProtKB-KW"/>
</dbReference>
<dbReference type="InterPro" id="IPR029056">
    <property type="entry name" value="Ribokinase-like"/>
</dbReference>
<gene>
    <name evidence="4" type="ORF">METZ01_LOCUS201719</name>
</gene>
<dbReference type="PANTHER" id="PTHR10584">
    <property type="entry name" value="SUGAR KINASE"/>
    <property type="match status" value="1"/>
</dbReference>
<dbReference type="Pfam" id="PF00294">
    <property type="entry name" value="PfkB"/>
    <property type="match status" value="1"/>
</dbReference>